<accession>A0A2P2R3A3</accession>
<proteinExistence type="predicted"/>
<sequence length="27" mass="2902">MLQNSWIEENLTESTMVPGPLGPLGMG</sequence>
<dbReference type="AlphaFoldDB" id="A0A2P2R3A3"/>
<reference evidence="2" key="1">
    <citation type="submission" date="2018-02" db="EMBL/GenBank/DDBJ databases">
        <title>Rhizophora mucronata_Transcriptome.</title>
        <authorList>
            <person name="Meera S.P."/>
            <person name="Sreeshan A."/>
            <person name="Augustine A."/>
        </authorList>
    </citation>
    <scope>NUCLEOTIDE SEQUENCE</scope>
    <source>
        <tissue evidence="2">Leaf</tissue>
    </source>
</reference>
<evidence type="ECO:0000256" key="1">
    <source>
        <dbReference type="SAM" id="MobiDB-lite"/>
    </source>
</evidence>
<protein>
    <submittedName>
        <fullName evidence="2">Uncharacterized protein</fullName>
    </submittedName>
</protein>
<name>A0A2P2R3A3_RHIMU</name>
<feature type="region of interest" description="Disordered" evidence="1">
    <location>
        <begin position="1"/>
        <end position="27"/>
    </location>
</feature>
<evidence type="ECO:0000313" key="2">
    <source>
        <dbReference type="EMBL" id="MBX73742.1"/>
    </source>
</evidence>
<dbReference type="EMBL" id="GGEC01093258">
    <property type="protein sequence ID" value="MBX73742.1"/>
    <property type="molecule type" value="Transcribed_RNA"/>
</dbReference>
<organism evidence="2">
    <name type="scientific">Rhizophora mucronata</name>
    <name type="common">Asiatic mangrove</name>
    <dbReference type="NCBI Taxonomy" id="61149"/>
    <lineage>
        <taxon>Eukaryota</taxon>
        <taxon>Viridiplantae</taxon>
        <taxon>Streptophyta</taxon>
        <taxon>Embryophyta</taxon>
        <taxon>Tracheophyta</taxon>
        <taxon>Spermatophyta</taxon>
        <taxon>Magnoliopsida</taxon>
        <taxon>eudicotyledons</taxon>
        <taxon>Gunneridae</taxon>
        <taxon>Pentapetalae</taxon>
        <taxon>rosids</taxon>
        <taxon>fabids</taxon>
        <taxon>Malpighiales</taxon>
        <taxon>Rhizophoraceae</taxon>
        <taxon>Rhizophora</taxon>
    </lineage>
</organism>
<feature type="compositionally biased region" description="Polar residues" evidence="1">
    <location>
        <begin position="1"/>
        <end position="15"/>
    </location>
</feature>